<gene>
    <name evidence="2" type="primary">ltrC</name>
    <name evidence="2" type="ORF">LRLP16767_LR202_02169</name>
</gene>
<dbReference type="AlphaFoldDB" id="A0A0U5JX83"/>
<evidence type="ECO:0000313" key="2">
    <source>
        <dbReference type="EMBL" id="CUR42520.1"/>
    </source>
</evidence>
<dbReference type="EMBL" id="LN887687">
    <property type="protein sequence ID" value="CUR42520.1"/>
    <property type="molecule type" value="Genomic_DNA"/>
</dbReference>
<dbReference type="CDD" id="cd01029">
    <property type="entry name" value="TOPRIM_primases"/>
    <property type="match status" value="1"/>
</dbReference>
<evidence type="ECO:0000313" key="3">
    <source>
        <dbReference type="Proteomes" id="UP000235484"/>
    </source>
</evidence>
<name>A0A0U5JX83_LIMRT</name>
<feature type="domain" description="DUF3991" evidence="1">
    <location>
        <begin position="127"/>
        <end position="209"/>
    </location>
</feature>
<dbReference type="InterPro" id="IPR034154">
    <property type="entry name" value="TOPRIM_DnaG/twinkle"/>
</dbReference>
<sequence>MAAVTEEKLSNVDKLCRQSIQKYLDIKGIPYEKQGYYLRLTDHDSLVVDTRITSQKPYETFYWNSQGVGGNLYNFLRSYEGLEKKIALDQLEKLAPELAKAPQHHYQVVEYQPEKWPGSRQNQQMINYFTKTRKLDERLIQVLIKHGLIRQLRNGSAFFSWRDKNMKEIGGDVQGTIVDHKRFGKRGTIKMIAKGSAREFGFRFNANSKNDDTKKLYIFESPIDMLSYFQMHGNQPGVKTFLSLNGAATKVNTVSNYITKFGVPDEIHLALDTDAAGLKGIIRINGRLETLRKEHGWDNMKIIVDQPNSNNKDWNDALKLNDKQYYAESMHDFANRKTKELGAKRIRQIMDEMLAGNMGNSKAITNEVNPQKASFKQHFKDKRKER</sequence>
<dbReference type="SUPFAM" id="SSF56731">
    <property type="entry name" value="DNA primase core"/>
    <property type="match status" value="1"/>
</dbReference>
<dbReference type="Pfam" id="PF13154">
    <property type="entry name" value="DUF3991"/>
    <property type="match status" value="1"/>
</dbReference>
<accession>A0A0U5JX83</accession>
<proteinExistence type="predicted"/>
<dbReference type="Pfam" id="PF13155">
    <property type="entry name" value="Toprim_2"/>
    <property type="match status" value="1"/>
</dbReference>
<dbReference type="InterPro" id="IPR025054">
    <property type="entry name" value="DUF3991"/>
</dbReference>
<organism evidence="2 3">
    <name type="scientific">Limosilactobacillus reuteri</name>
    <name type="common">Lactobacillus reuteri</name>
    <dbReference type="NCBI Taxonomy" id="1598"/>
    <lineage>
        <taxon>Bacteria</taxon>
        <taxon>Bacillati</taxon>
        <taxon>Bacillota</taxon>
        <taxon>Bacilli</taxon>
        <taxon>Lactobacillales</taxon>
        <taxon>Lactobacillaceae</taxon>
        <taxon>Limosilactobacillus</taxon>
    </lineage>
</organism>
<dbReference type="Proteomes" id="UP000235484">
    <property type="component" value="Unassembled WGS sequence"/>
</dbReference>
<dbReference type="Gene3D" id="3.40.1360.10">
    <property type="match status" value="1"/>
</dbReference>
<evidence type="ECO:0000259" key="1">
    <source>
        <dbReference type="Pfam" id="PF13154"/>
    </source>
</evidence>
<dbReference type="RefSeq" id="WP_102817001.1">
    <property type="nucleotide sequence ID" value="NZ_LN887687.1"/>
</dbReference>
<protein>
    <submittedName>
        <fullName evidence="2">LtrC-like protein</fullName>
    </submittedName>
</protein>
<reference evidence="3" key="1">
    <citation type="submission" date="2015-10" db="EMBL/GenBank/DDBJ databases">
        <authorList>
            <person name="Crossman L.C."/>
        </authorList>
    </citation>
    <scope>NUCLEOTIDE SEQUENCE [LARGE SCALE GENOMIC DNA]</scope>
    <source>
        <strain evidence="3">20-2</strain>
    </source>
</reference>